<organism evidence="2 3">
    <name type="scientific">Nocardiopsis sediminis</name>
    <dbReference type="NCBI Taxonomy" id="1778267"/>
    <lineage>
        <taxon>Bacteria</taxon>
        <taxon>Bacillati</taxon>
        <taxon>Actinomycetota</taxon>
        <taxon>Actinomycetes</taxon>
        <taxon>Streptosporangiales</taxon>
        <taxon>Nocardiopsidaceae</taxon>
        <taxon>Nocardiopsis</taxon>
    </lineage>
</organism>
<dbReference type="InterPro" id="IPR010982">
    <property type="entry name" value="Lambda_DNA-bd_dom_sf"/>
</dbReference>
<comment type="caution">
    <text evidence="2">The sequence shown here is derived from an EMBL/GenBank/DDBJ whole genome shotgun (WGS) entry which is preliminary data.</text>
</comment>
<protein>
    <submittedName>
        <fullName evidence="2">Scr1 family TA system antitoxin-like transcriptional regulator</fullName>
    </submittedName>
</protein>
<dbReference type="Gene3D" id="1.10.260.40">
    <property type="entry name" value="lambda repressor-like DNA-binding domains"/>
    <property type="match status" value="1"/>
</dbReference>
<dbReference type="SMART" id="SM00530">
    <property type="entry name" value="HTH_XRE"/>
    <property type="match status" value="1"/>
</dbReference>
<dbReference type="Proteomes" id="UP001595847">
    <property type="component" value="Unassembled WGS sequence"/>
</dbReference>
<evidence type="ECO:0000259" key="1">
    <source>
        <dbReference type="PROSITE" id="PS50943"/>
    </source>
</evidence>
<proteinExistence type="predicted"/>
<name>A0ABV8FME6_9ACTN</name>
<sequence length="254" mass="27341">MTPIAFSEALARFRELAGLTQLQLATRSGTAHSSVNRWEKGGSMPKRDNAERLDAALGANGDLLAAWRRSTTGNGIPEWARDLDAIERAARQLSIAAPSLVPGYLQCESYARFVFSASRPLASSEELDQLTKLRCDRLGELPDLRVTAVFPLSALTGLPDGIAKEQSRHLVEWAATGRVALHVVPTGSIMVVPTSPVMLFRLRGGDLVITSDYADGSVTMTPDTHERVSVLFTAALAASLPVDLSLAALKDVYE</sequence>
<dbReference type="CDD" id="cd00093">
    <property type="entry name" value="HTH_XRE"/>
    <property type="match status" value="1"/>
</dbReference>
<dbReference type="Pfam" id="PF19054">
    <property type="entry name" value="DUF5753"/>
    <property type="match status" value="1"/>
</dbReference>
<dbReference type="Pfam" id="PF13560">
    <property type="entry name" value="HTH_31"/>
    <property type="match status" value="1"/>
</dbReference>
<dbReference type="InterPro" id="IPR001387">
    <property type="entry name" value="Cro/C1-type_HTH"/>
</dbReference>
<feature type="domain" description="HTH cro/C1-type" evidence="1">
    <location>
        <begin position="10"/>
        <end position="64"/>
    </location>
</feature>
<dbReference type="RefSeq" id="WP_378534205.1">
    <property type="nucleotide sequence ID" value="NZ_JBHSBH010000010.1"/>
</dbReference>
<evidence type="ECO:0000313" key="2">
    <source>
        <dbReference type="EMBL" id="MFC3997326.1"/>
    </source>
</evidence>
<evidence type="ECO:0000313" key="3">
    <source>
        <dbReference type="Proteomes" id="UP001595847"/>
    </source>
</evidence>
<dbReference type="SUPFAM" id="SSF47413">
    <property type="entry name" value="lambda repressor-like DNA-binding domains"/>
    <property type="match status" value="1"/>
</dbReference>
<dbReference type="EMBL" id="JBHSBH010000010">
    <property type="protein sequence ID" value="MFC3997326.1"/>
    <property type="molecule type" value="Genomic_DNA"/>
</dbReference>
<gene>
    <name evidence="2" type="ORF">ACFOVU_15455</name>
</gene>
<accession>A0ABV8FME6</accession>
<dbReference type="PROSITE" id="PS50943">
    <property type="entry name" value="HTH_CROC1"/>
    <property type="match status" value="1"/>
</dbReference>
<keyword evidence="3" id="KW-1185">Reference proteome</keyword>
<dbReference type="InterPro" id="IPR043917">
    <property type="entry name" value="DUF5753"/>
</dbReference>
<reference evidence="3" key="1">
    <citation type="journal article" date="2019" name="Int. J. Syst. Evol. Microbiol.">
        <title>The Global Catalogue of Microorganisms (GCM) 10K type strain sequencing project: providing services to taxonomists for standard genome sequencing and annotation.</title>
        <authorList>
            <consortium name="The Broad Institute Genomics Platform"/>
            <consortium name="The Broad Institute Genome Sequencing Center for Infectious Disease"/>
            <person name="Wu L."/>
            <person name="Ma J."/>
        </authorList>
    </citation>
    <scope>NUCLEOTIDE SEQUENCE [LARGE SCALE GENOMIC DNA]</scope>
    <source>
        <strain evidence="3">TBRC 1826</strain>
    </source>
</reference>